<dbReference type="GO" id="GO:0004497">
    <property type="term" value="F:monooxygenase activity"/>
    <property type="evidence" value="ECO:0007669"/>
    <property type="project" value="UniProtKB-KW"/>
</dbReference>
<dbReference type="InterPro" id="IPR050346">
    <property type="entry name" value="FMO-like"/>
</dbReference>
<dbReference type="SUPFAM" id="SSF51905">
    <property type="entry name" value="FAD/NAD(P)-binding domain"/>
    <property type="match status" value="2"/>
</dbReference>
<protein>
    <submittedName>
        <fullName evidence="4">Flavin-binding monooxygenase, putative</fullName>
    </submittedName>
</protein>
<dbReference type="Pfam" id="PF13738">
    <property type="entry name" value="Pyr_redox_3"/>
    <property type="match status" value="1"/>
</dbReference>
<evidence type="ECO:0000256" key="2">
    <source>
        <dbReference type="ARBA" id="ARBA00022827"/>
    </source>
</evidence>
<proteinExistence type="predicted"/>
<evidence type="ECO:0000313" key="4">
    <source>
        <dbReference type="EMBL" id="EFE44005.1"/>
    </source>
</evidence>
<evidence type="ECO:0000256" key="1">
    <source>
        <dbReference type="ARBA" id="ARBA00022630"/>
    </source>
</evidence>
<dbReference type="KEGG" id="tve:TRV_01234"/>
<dbReference type="GO" id="GO:0050660">
    <property type="term" value="F:flavin adenine dinucleotide binding"/>
    <property type="evidence" value="ECO:0007669"/>
    <property type="project" value="InterPro"/>
</dbReference>
<dbReference type="GO" id="GO:0050661">
    <property type="term" value="F:NADP binding"/>
    <property type="evidence" value="ECO:0007669"/>
    <property type="project" value="InterPro"/>
</dbReference>
<dbReference type="OrthoDB" id="2915840at2759"/>
<dbReference type="AlphaFoldDB" id="D4D2C9"/>
<dbReference type="RefSeq" id="XP_003024616.1">
    <property type="nucleotide sequence ID" value="XM_003024570.1"/>
</dbReference>
<dbReference type="EMBL" id="ACYE01000066">
    <property type="protein sequence ID" value="EFE44005.1"/>
    <property type="molecule type" value="Genomic_DNA"/>
</dbReference>
<sequence>MEEVDLVVVGAGPYGLSAVKTYLEVYPSAKVVVLEAESSIGGVWAKHRLYSTLCTNNVFGSLEFPDFAMDAETFGAEKGKPIPGQTVHAYLNAYAKKFGLTDRIRLRTRLISAEHRDNPSSWLLTVDANSDGMEAAVGSTSTLLTRKLILATGLTSRPHLPSFKGQETFDAPIFHSRNMPKYENELLHPDKTVVVYGGGKAAWDMAYTCAAAGASVHFVIRENGRGPAWMSRPRITPLKILLEYLLLTRCTTWMFPCIWATTGPTKFLHETWLGKQLVNGFWALVKNDVVTANKYNKHPEVKKLTPWLDPYWVSTSLSILNYPSDFFDLVRSGQIKVHIADIDSLSSRTAHLSNGTSLETDAVICGTGWEARSPITFLPEGIDELLGVPWAPEPLDKSLLEAADKHILRQFPQLKASARVNERFKHFSADAETLSSHPYRLIRFMAPPKLKDRSIVFLGMAANIDTAITSQVQALWATAYLSGQLEACPLVPRPAEPKPTAEEDKTDWEVALYSQFSIWRYREGMRMRNPDFVLESIPYIDLMLRDLGLQRRRKKGFFREHFTVYRPRDYQGMVDEWKARNKTKSSISTDE</sequence>
<keyword evidence="4" id="KW-0503">Monooxygenase</keyword>
<comment type="caution">
    <text evidence="4">The sequence shown here is derived from an EMBL/GenBank/DDBJ whole genome shotgun (WGS) entry which is preliminary data.</text>
</comment>
<accession>D4D2C9</accession>
<gene>
    <name evidence="4" type="ORF">TRV_01234</name>
</gene>
<dbReference type="Gene3D" id="3.50.50.60">
    <property type="entry name" value="FAD/NAD(P)-binding domain"/>
    <property type="match status" value="1"/>
</dbReference>
<dbReference type="GeneID" id="9579942"/>
<name>D4D2C9_TRIVH</name>
<organism evidence="4 5">
    <name type="scientific">Trichophyton verrucosum (strain HKI 0517)</name>
    <dbReference type="NCBI Taxonomy" id="663202"/>
    <lineage>
        <taxon>Eukaryota</taxon>
        <taxon>Fungi</taxon>
        <taxon>Dikarya</taxon>
        <taxon>Ascomycota</taxon>
        <taxon>Pezizomycotina</taxon>
        <taxon>Eurotiomycetes</taxon>
        <taxon>Eurotiomycetidae</taxon>
        <taxon>Onygenales</taxon>
        <taxon>Arthrodermataceae</taxon>
        <taxon>Trichophyton</taxon>
    </lineage>
</organism>
<keyword evidence="3" id="KW-0560">Oxidoreductase</keyword>
<evidence type="ECO:0000313" key="5">
    <source>
        <dbReference type="Proteomes" id="UP000008383"/>
    </source>
</evidence>
<dbReference type="InterPro" id="IPR036188">
    <property type="entry name" value="FAD/NAD-bd_sf"/>
</dbReference>
<dbReference type="Proteomes" id="UP000008383">
    <property type="component" value="Unassembled WGS sequence"/>
</dbReference>
<keyword evidence="1" id="KW-0285">Flavoprotein</keyword>
<dbReference type="PANTHER" id="PTHR23023">
    <property type="entry name" value="DIMETHYLANILINE MONOOXYGENASE"/>
    <property type="match status" value="1"/>
</dbReference>
<dbReference type="PIRSF" id="PIRSF000332">
    <property type="entry name" value="FMO"/>
    <property type="match status" value="1"/>
</dbReference>
<evidence type="ECO:0000256" key="3">
    <source>
        <dbReference type="ARBA" id="ARBA00023002"/>
    </source>
</evidence>
<keyword evidence="5" id="KW-1185">Reference proteome</keyword>
<keyword evidence="2" id="KW-0274">FAD</keyword>
<reference evidence="5" key="1">
    <citation type="journal article" date="2011" name="Genome Biol.">
        <title>Comparative and functional genomics provide insights into the pathogenicity of dermatophytic fungi.</title>
        <authorList>
            <person name="Burmester A."/>
            <person name="Shelest E."/>
            <person name="Gloeckner G."/>
            <person name="Heddergott C."/>
            <person name="Schindler S."/>
            <person name="Staib P."/>
            <person name="Heidel A."/>
            <person name="Felder M."/>
            <person name="Petzold A."/>
            <person name="Szafranski K."/>
            <person name="Feuermann M."/>
            <person name="Pedruzzi I."/>
            <person name="Priebe S."/>
            <person name="Groth M."/>
            <person name="Winkler R."/>
            <person name="Li W."/>
            <person name="Kniemeyer O."/>
            <person name="Schroeckh V."/>
            <person name="Hertweck C."/>
            <person name="Hube B."/>
            <person name="White T.C."/>
            <person name="Platzer M."/>
            <person name="Guthke R."/>
            <person name="Heitman J."/>
            <person name="Woestemeyer J."/>
            <person name="Zipfel P.F."/>
            <person name="Monod M."/>
            <person name="Brakhage A.A."/>
        </authorList>
    </citation>
    <scope>NUCLEOTIDE SEQUENCE [LARGE SCALE GENOMIC DNA]</scope>
    <source>
        <strain evidence="5">HKI 0517</strain>
    </source>
</reference>
<dbReference type="HOGENOM" id="CLU_019225_1_0_1"/>
<dbReference type="InterPro" id="IPR000960">
    <property type="entry name" value="Flavin_mOase"/>
</dbReference>